<organism evidence="1 2">
    <name type="scientific">Paenibacillus baekrokdamisoli</name>
    <dbReference type="NCBI Taxonomy" id="1712516"/>
    <lineage>
        <taxon>Bacteria</taxon>
        <taxon>Bacillati</taxon>
        <taxon>Bacillota</taxon>
        <taxon>Bacilli</taxon>
        <taxon>Bacillales</taxon>
        <taxon>Paenibacillaceae</taxon>
        <taxon>Paenibacillus</taxon>
    </lineage>
</organism>
<sequence>MSFIDDRVEPVNVLRYGVKMPGARLEGEWELVDLPFARIRDIIINLNRALDIQRDSLSNIYLTPHQYLKENGLDKYDLLSLNEDQVVRAVSEVIKEKYFPYISNSR</sequence>
<dbReference type="Proteomes" id="UP000275368">
    <property type="component" value="Chromosome"/>
</dbReference>
<gene>
    <name evidence="1" type="ORF">Back11_39580</name>
</gene>
<protein>
    <submittedName>
        <fullName evidence="1">Uncharacterized protein</fullName>
    </submittedName>
</protein>
<proteinExistence type="predicted"/>
<reference evidence="1 2" key="1">
    <citation type="submission" date="2018-11" db="EMBL/GenBank/DDBJ databases">
        <title>Complete genome sequence of Paenibacillus baekrokdamisoli strain KCTC 33723.</title>
        <authorList>
            <person name="Kang S.W."/>
            <person name="Lee K.C."/>
            <person name="Kim K.K."/>
            <person name="Kim J.S."/>
            <person name="Kim D.S."/>
            <person name="Ko S.H."/>
            <person name="Yang S.H."/>
            <person name="Lee J.S."/>
        </authorList>
    </citation>
    <scope>NUCLEOTIDE SEQUENCE [LARGE SCALE GENOMIC DNA]</scope>
    <source>
        <strain evidence="1 2">KCTC 33723</strain>
    </source>
</reference>
<keyword evidence="2" id="KW-1185">Reference proteome</keyword>
<evidence type="ECO:0000313" key="2">
    <source>
        <dbReference type="Proteomes" id="UP000275368"/>
    </source>
</evidence>
<dbReference type="KEGG" id="pbk:Back11_39580"/>
<dbReference type="EMBL" id="AP019308">
    <property type="protein sequence ID" value="BBH22613.1"/>
    <property type="molecule type" value="Genomic_DNA"/>
</dbReference>
<accession>A0A3G9JCF5</accession>
<evidence type="ECO:0000313" key="1">
    <source>
        <dbReference type="EMBL" id="BBH22613.1"/>
    </source>
</evidence>
<dbReference type="AlphaFoldDB" id="A0A3G9JCF5"/>
<name>A0A3G9JCF5_9BACL</name>